<dbReference type="EMBL" id="AL731582">
    <property type="protein sequence ID" value="CAE05484.2"/>
    <property type="molecule type" value="Genomic_DNA"/>
</dbReference>
<name>Q7XKV3_ORYSJ</name>
<protein>
    <submittedName>
        <fullName evidence="2">OSJNBa0022H21.4 protein</fullName>
    </submittedName>
</protein>
<evidence type="ECO:0000256" key="1">
    <source>
        <dbReference type="SAM" id="MobiDB-lite"/>
    </source>
</evidence>
<reference evidence="3" key="1">
    <citation type="journal article" date="2005" name="Nature">
        <title>The map-based sequence of the rice genome.</title>
        <authorList>
            <consortium name="International rice genome sequencing project (IRGSP)"/>
            <person name="Matsumoto T."/>
            <person name="Wu J."/>
            <person name="Kanamori H."/>
            <person name="Katayose Y."/>
            <person name="Fujisawa M."/>
            <person name="Namiki N."/>
            <person name="Mizuno H."/>
            <person name="Yamamoto K."/>
            <person name="Antonio B.A."/>
            <person name="Baba T."/>
            <person name="Sakata K."/>
            <person name="Nagamura Y."/>
            <person name="Aoki H."/>
            <person name="Arikawa K."/>
            <person name="Arita K."/>
            <person name="Bito T."/>
            <person name="Chiden Y."/>
            <person name="Fujitsuka N."/>
            <person name="Fukunaka R."/>
            <person name="Hamada M."/>
            <person name="Harada C."/>
            <person name="Hayashi A."/>
            <person name="Hijishita S."/>
            <person name="Honda M."/>
            <person name="Hosokawa S."/>
            <person name="Ichikawa Y."/>
            <person name="Idonuma A."/>
            <person name="Iijima M."/>
            <person name="Ikeda M."/>
            <person name="Ikeno M."/>
            <person name="Ito K."/>
            <person name="Ito S."/>
            <person name="Ito T."/>
            <person name="Ito Y."/>
            <person name="Ito Y."/>
            <person name="Iwabuchi A."/>
            <person name="Kamiya K."/>
            <person name="Karasawa W."/>
            <person name="Kurita K."/>
            <person name="Katagiri S."/>
            <person name="Kikuta A."/>
            <person name="Kobayashi H."/>
            <person name="Kobayashi N."/>
            <person name="Machita K."/>
            <person name="Maehara T."/>
            <person name="Masukawa M."/>
            <person name="Mizubayashi T."/>
            <person name="Mukai Y."/>
            <person name="Nagasaki H."/>
            <person name="Nagata Y."/>
            <person name="Naito S."/>
            <person name="Nakashima M."/>
            <person name="Nakama Y."/>
            <person name="Nakamichi Y."/>
            <person name="Nakamura M."/>
            <person name="Meguro A."/>
            <person name="Negishi M."/>
            <person name="Ohta I."/>
            <person name="Ohta T."/>
            <person name="Okamoto M."/>
            <person name="Ono N."/>
            <person name="Saji S."/>
            <person name="Sakaguchi M."/>
            <person name="Sakai K."/>
            <person name="Shibata M."/>
            <person name="Shimokawa T."/>
            <person name="Song J."/>
            <person name="Takazaki Y."/>
            <person name="Terasawa K."/>
            <person name="Tsugane M."/>
            <person name="Tsuji K."/>
            <person name="Ueda S."/>
            <person name="Waki K."/>
            <person name="Yamagata H."/>
            <person name="Yamamoto M."/>
            <person name="Yamamoto S."/>
            <person name="Yamane H."/>
            <person name="Yoshiki S."/>
            <person name="Yoshihara R."/>
            <person name="Yukawa K."/>
            <person name="Zhong H."/>
            <person name="Yano M."/>
            <person name="Yuan Q."/>
            <person name="Ouyang S."/>
            <person name="Liu J."/>
            <person name="Jones K.M."/>
            <person name="Gansberger K."/>
            <person name="Moffat K."/>
            <person name="Hill J."/>
            <person name="Bera J."/>
            <person name="Fadrosh D."/>
            <person name="Jin S."/>
            <person name="Johri S."/>
            <person name="Kim M."/>
            <person name="Overton L."/>
            <person name="Reardon M."/>
            <person name="Tsitrin T."/>
            <person name="Vuong H."/>
            <person name="Weaver B."/>
            <person name="Ciecko A."/>
            <person name="Tallon L."/>
            <person name="Jackson J."/>
            <person name="Pai G."/>
            <person name="Aken S.V."/>
            <person name="Utterback T."/>
            <person name="Reidmuller S."/>
            <person name="Feldblyum T."/>
            <person name="Hsiao J."/>
            <person name="Zismann V."/>
            <person name="Iobst S."/>
            <person name="de Vazeille A.R."/>
            <person name="Buell C.R."/>
            <person name="Ying K."/>
            <person name="Li Y."/>
            <person name="Lu T."/>
            <person name="Huang Y."/>
            <person name="Zhao Q."/>
            <person name="Feng Q."/>
            <person name="Zhang L."/>
            <person name="Zhu J."/>
            <person name="Weng Q."/>
            <person name="Mu J."/>
            <person name="Lu Y."/>
            <person name="Fan D."/>
            <person name="Liu Y."/>
            <person name="Guan J."/>
            <person name="Zhang Y."/>
            <person name="Yu S."/>
            <person name="Liu X."/>
            <person name="Zhang Y."/>
            <person name="Hong G."/>
            <person name="Han B."/>
            <person name="Choisne N."/>
            <person name="Demange N."/>
            <person name="Orjeda G."/>
            <person name="Samain S."/>
            <person name="Cattolico L."/>
            <person name="Pelletier E."/>
            <person name="Couloux A."/>
            <person name="Segurens B."/>
            <person name="Wincker P."/>
            <person name="D'Hont A."/>
            <person name="Scarpelli C."/>
            <person name="Weissenbach J."/>
            <person name="Salanoubat M."/>
            <person name="Quetier F."/>
            <person name="Yu Y."/>
            <person name="Kim H.R."/>
            <person name="Rambo T."/>
            <person name="Currie J."/>
            <person name="Collura K."/>
            <person name="Luo M."/>
            <person name="Yang T."/>
            <person name="Ammiraju J.S.S."/>
            <person name="Engler F."/>
            <person name="Soderlund C."/>
            <person name="Wing R.A."/>
            <person name="Palmer L.E."/>
            <person name="de la Bastide M."/>
            <person name="Spiegel L."/>
            <person name="Nascimento L."/>
            <person name="Zutavern T."/>
            <person name="O'Shaughnessy A."/>
            <person name="Dike S."/>
            <person name="Dedhia N."/>
            <person name="Preston R."/>
            <person name="Balija V."/>
            <person name="McCombie W.R."/>
            <person name="Chow T."/>
            <person name="Chen H."/>
            <person name="Chung M."/>
            <person name="Chen C."/>
            <person name="Shaw J."/>
            <person name="Wu H."/>
            <person name="Hsiao K."/>
            <person name="Chao Y."/>
            <person name="Chu M."/>
            <person name="Cheng C."/>
            <person name="Hour A."/>
            <person name="Lee P."/>
            <person name="Lin S."/>
            <person name="Lin Y."/>
            <person name="Liou J."/>
            <person name="Liu S."/>
            <person name="Hsing Y."/>
            <person name="Raghuvanshi S."/>
            <person name="Mohanty A."/>
            <person name="Bharti A.K."/>
            <person name="Gaur A."/>
            <person name="Gupta V."/>
            <person name="Kumar D."/>
            <person name="Ravi V."/>
            <person name="Vij S."/>
            <person name="Kapur A."/>
            <person name="Khurana P."/>
            <person name="Khurana P."/>
            <person name="Khurana J.P."/>
            <person name="Tyagi A.K."/>
            <person name="Gaikwad K."/>
            <person name="Singh A."/>
            <person name="Dalal V."/>
            <person name="Srivastava S."/>
            <person name="Dixit A."/>
            <person name="Pal A.K."/>
            <person name="Ghazi I.A."/>
            <person name="Yadav M."/>
            <person name="Pandit A."/>
            <person name="Bhargava A."/>
            <person name="Sureshbabu K."/>
            <person name="Batra K."/>
            <person name="Sharma T.R."/>
            <person name="Mohapatra T."/>
            <person name="Singh N.K."/>
            <person name="Messing J."/>
            <person name="Nelson A.B."/>
            <person name="Fuks G."/>
            <person name="Kavchok S."/>
            <person name="Keizer G."/>
            <person name="Linton E."/>
            <person name="Llaca V."/>
            <person name="Song R."/>
            <person name="Tanyolac B."/>
            <person name="Young S."/>
            <person name="Ho-Il K."/>
            <person name="Hahn J.H."/>
            <person name="Sangsakoo G."/>
            <person name="Vanavichit A."/>
            <person name="de Mattos Luiz.A.T."/>
            <person name="Zimmer P.D."/>
            <person name="Malone G."/>
            <person name="Dellagostin O."/>
            <person name="de Oliveira A.C."/>
            <person name="Bevan M."/>
            <person name="Bancroft I."/>
            <person name="Minx P."/>
            <person name="Cordum H."/>
            <person name="Wilson R."/>
            <person name="Cheng Z."/>
            <person name="Jin W."/>
            <person name="Jiang J."/>
            <person name="Leong S.A."/>
            <person name="Iwama H."/>
            <person name="Gojobori T."/>
            <person name="Itoh T."/>
            <person name="Niimura Y."/>
            <person name="Fujii Y."/>
            <person name="Habara T."/>
            <person name="Sakai H."/>
            <person name="Sato Y."/>
            <person name="Wilson G."/>
            <person name="Kumar K."/>
            <person name="McCouch S."/>
            <person name="Juretic N."/>
            <person name="Hoen D."/>
            <person name="Wright S."/>
            <person name="Bruskiewich R."/>
            <person name="Bureau T."/>
            <person name="Miyao A."/>
            <person name="Hirochika H."/>
            <person name="Nishikawa T."/>
            <person name="Kadowaki K."/>
            <person name="Sugiura M."/>
            <person name="Burr B."/>
            <person name="Sasaki T."/>
        </authorList>
    </citation>
    <scope>NUCLEOTIDE SEQUENCE [LARGE SCALE GENOMIC DNA]</scope>
    <source>
        <strain evidence="3">cv. Nipponbare</strain>
    </source>
</reference>
<feature type="compositionally biased region" description="Pro residues" evidence="1">
    <location>
        <begin position="9"/>
        <end position="19"/>
    </location>
</feature>
<accession>Q7XKV3</accession>
<organism evidence="2 3">
    <name type="scientific">Oryza sativa subsp. japonica</name>
    <name type="common">Rice</name>
    <dbReference type="NCBI Taxonomy" id="39947"/>
    <lineage>
        <taxon>Eukaryota</taxon>
        <taxon>Viridiplantae</taxon>
        <taxon>Streptophyta</taxon>
        <taxon>Embryophyta</taxon>
        <taxon>Tracheophyta</taxon>
        <taxon>Spermatophyta</taxon>
        <taxon>Magnoliopsida</taxon>
        <taxon>Liliopsida</taxon>
        <taxon>Poales</taxon>
        <taxon>Poaceae</taxon>
        <taxon>BOP clade</taxon>
        <taxon>Oryzoideae</taxon>
        <taxon>Oryzeae</taxon>
        <taxon>Oryzinae</taxon>
        <taxon>Oryza</taxon>
        <taxon>Oryza sativa</taxon>
    </lineage>
</organism>
<gene>
    <name evidence="2" type="primary">OSJNBa0022H21.4</name>
</gene>
<dbReference type="AlphaFoldDB" id="Q7XKV3"/>
<evidence type="ECO:0000313" key="3">
    <source>
        <dbReference type="Proteomes" id="UP000000763"/>
    </source>
</evidence>
<proteinExistence type="predicted"/>
<reference evidence="3" key="2">
    <citation type="journal article" date="2008" name="Nucleic Acids Res.">
        <title>The rice annotation project database (RAP-DB): 2008 update.</title>
        <authorList>
            <consortium name="The rice annotation project (RAP)"/>
        </authorList>
    </citation>
    <scope>GENOME REANNOTATION</scope>
    <source>
        <strain evidence="3">cv. Nipponbare</strain>
    </source>
</reference>
<evidence type="ECO:0000313" key="2">
    <source>
        <dbReference type="EMBL" id="CAE05484.2"/>
    </source>
</evidence>
<feature type="region of interest" description="Disordered" evidence="1">
    <location>
        <begin position="128"/>
        <end position="182"/>
    </location>
</feature>
<sequence length="182" mass="19749">MSSTSPSRPRLPCPLPPLSRSPALPRRPGFDFRIPPLSPLPLPHFGRRFPPLPATSGPLSPYLSSAATPSLFFPISPNSLVLPIAPAPCTHPPPPFPPLRPPLAAARLAAASRRRRRRVRVAKVHPVRPSSVEVRRRSAIPAVRRSSRTPSAACRPPSVAPRRRSSPPPPIPILPTLRCTSR</sequence>
<feature type="region of interest" description="Disordered" evidence="1">
    <location>
        <begin position="1"/>
        <end position="30"/>
    </location>
</feature>
<dbReference type="Proteomes" id="UP000000763">
    <property type="component" value="Chromosome 4"/>
</dbReference>